<dbReference type="EMBL" id="BNJQ01000032">
    <property type="protein sequence ID" value="GHP10962.1"/>
    <property type="molecule type" value="Genomic_DNA"/>
</dbReference>
<feature type="region of interest" description="Disordered" evidence="1">
    <location>
        <begin position="272"/>
        <end position="293"/>
    </location>
</feature>
<sequence length="530" mass="59555">MATQNTSMYRGEYFPLPGLPPLEGTEAHGDSVYFEPRTDVNVVDVPLVRERERERGRHVGIRAPSALSMTGQSEAVTTKTGATKASSSAVVTKELARRASTAVDAFSSLKNAMGQADDTGIKDGDLDATEAGTLDPALYERLGLSNATELISSFDKDGNGKLDAFERVELLRALLDTVKPEMLSLAEDGRWEDAEVVRKARATMRGELQHEEAASWTEHIGERERTLAAAAEADLAARKKAWEERAKKFEQEMDRRVDVERQRYAVEVRAIDNGDDRPPNAGRLLGPLTPKMRPSELDLTHTMTQCARNYRYAQAVALQNEHDMIMGFRTNELGALARERAARLRAMAEARHRDIVSKLRRMRVDGRKKLEMIKTHDLLTEQRKQYFRYKSHAHVQKKINIESASTSTLPNRDARLPVLPVEPATEPEDLRAPVQDVRPRTMVGRFKHAARLEQHYNNAFFNTNDGGSKFRPTTALDLEWMRRGRIPRVLGNKTTRKLVPTVGPRVVVPPAEFRASPRKVAGKLWKTSHV</sequence>
<evidence type="ECO:0000259" key="2">
    <source>
        <dbReference type="PROSITE" id="PS50222"/>
    </source>
</evidence>
<proteinExistence type="predicted"/>
<dbReference type="AlphaFoldDB" id="A0A830HV25"/>
<organism evidence="3 4">
    <name type="scientific">Pycnococcus provasolii</name>
    <dbReference type="NCBI Taxonomy" id="41880"/>
    <lineage>
        <taxon>Eukaryota</taxon>
        <taxon>Viridiplantae</taxon>
        <taxon>Chlorophyta</taxon>
        <taxon>Pseudoscourfieldiophyceae</taxon>
        <taxon>Pseudoscourfieldiales</taxon>
        <taxon>Pycnococcaceae</taxon>
        <taxon>Pycnococcus</taxon>
    </lineage>
</organism>
<dbReference type="InterPro" id="IPR002048">
    <property type="entry name" value="EF_hand_dom"/>
</dbReference>
<dbReference type="GO" id="GO:0005509">
    <property type="term" value="F:calcium ion binding"/>
    <property type="evidence" value="ECO:0007669"/>
    <property type="project" value="InterPro"/>
</dbReference>
<evidence type="ECO:0000313" key="3">
    <source>
        <dbReference type="EMBL" id="GHP10962.1"/>
    </source>
</evidence>
<evidence type="ECO:0000313" key="4">
    <source>
        <dbReference type="Proteomes" id="UP000660262"/>
    </source>
</evidence>
<feature type="domain" description="EF-hand" evidence="2">
    <location>
        <begin position="142"/>
        <end position="177"/>
    </location>
</feature>
<comment type="caution">
    <text evidence="3">The sequence shown here is derived from an EMBL/GenBank/DDBJ whole genome shotgun (WGS) entry which is preliminary data.</text>
</comment>
<name>A0A830HV25_9CHLO</name>
<dbReference type="PROSITE" id="PS50222">
    <property type="entry name" value="EF_HAND_2"/>
    <property type="match status" value="1"/>
</dbReference>
<dbReference type="Proteomes" id="UP000660262">
    <property type="component" value="Unassembled WGS sequence"/>
</dbReference>
<gene>
    <name evidence="3" type="ORF">PPROV_000969200</name>
</gene>
<protein>
    <recommendedName>
        <fullName evidence="2">EF-hand domain-containing protein</fullName>
    </recommendedName>
</protein>
<keyword evidence="4" id="KW-1185">Reference proteome</keyword>
<evidence type="ECO:0000256" key="1">
    <source>
        <dbReference type="SAM" id="MobiDB-lite"/>
    </source>
</evidence>
<accession>A0A830HV25</accession>
<reference evidence="3" key="1">
    <citation type="submission" date="2020-10" db="EMBL/GenBank/DDBJ databases">
        <title>Unveiling of a novel bifunctional photoreceptor, Dualchrome1, isolated from a cosmopolitan green alga.</title>
        <authorList>
            <person name="Suzuki S."/>
            <person name="Kawachi M."/>
        </authorList>
    </citation>
    <scope>NUCLEOTIDE SEQUENCE</scope>
    <source>
        <strain evidence="3">NIES 2893</strain>
    </source>
</reference>